<accession>A0A9W6JYD5</accession>
<evidence type="ECO:0000313" key="2">
    <source>
        <dbReference type="Proteomes" id="UP001143330"/>
    </source>
</evidence>
<reference evidence="1" key="1">
    <citation type="journal article" date="2014" name="Int. J. Syst. Evol. Microbiol.">
        <title>Complete genome sequence of Corynebacterium casei LMG S-19264T (=DSM 44701T), isolated from a smear-ripened cheese.</title>
        <authorList>
            <consortium name="US DOE Joint Genome Institute (JGI-PGF)"/>
            <person name="Walter F."/>
            <person name="Albersmeier A."/>
            <person name="Kalinowski J."/>
            <person name="Ruckert C."/>
        </authorList>
    </citation>
    <scope>NUCLEOTIDE SEQUENCE</scope>
    <source>
        <strain evidence="1">VKM B-2789</strain>
    </source>
</reference>
<dbReference type="EMBL" id="BSFM01000017">
    <property type="protein sequence ID" value="GLK86146.1"/>
    <property type="molecule type" value="Genomic_DNA"/>
</dbReference>
<comment type="caution">
    <text evidence="1">The sequence shown here is derived from an EMBL/GenBank/DDBJ whole genome shotgun (WGS) entry which is preliminary data.</text>
</comment>
<evidence type="ECO:0000313" key="1">
    <source>
        <dbReference type="EMBL" id="GLK86146.1"/>
    </source>
</evidence>
<dbReference type="Proteomes" id="UP001143330">
    <property type="component" value="Unassembled WGS sequence"/>
</dbReference>
<gene>
    <name evidence="1" type="ORF">GCM10017653_42160</name>
</gene>
<proteinExistence type="predicted"/>
<dbReference type="AlphaFoldDB" id="A0A9W6JYD5"/>
<protein>
    <submittedName>
        <fullName evidence="1">Uncharacterized protein</fullName>
    </submittedName>
</protein>
<name>A0A9W6JYD5_9HYPH</name>
<reference evidence="1" key="2">
    <citation type="submission" date="2023-01" db="EMBL/GenBank/DDBJ databases">
        <authorList>
            <person name="Sun Q."/>
            <person name="Evtushenko L."/>
        </authorList>
    </citation>
    <scope>NUCLEOTIDE SEQUENCE</scope>
    <source>
        <strain evidence="1">VKM B-2789</strain>
    </source>
</reference>
<sequence length="86" mass="9300">MSNADHAFDSPAVISAVRVRAGSAEFDITTLDEALAFAQANPHAKGDYDGLIRRLQSAVDPDDVTEAGNAFRWWAESNGIAVEPRR</sequence>
<dbReference type="RefSeq" id="WP_213360397.1">
    <property type="nucleotide sequence ID" value="NZ_BSFM01000017.1"/>
</dbReference>
<keyword evidence="2" id="KW-1185">Reference proteome</keyword>
<organism evidence="1 2">
    <name type="scientific">Ancylobacter defluvii</name>
    <dbReference type="NCBI Taxonomy" id="1282440"/>
    <lineage>
        <taxon>Bacteria</taxon>
        <taxon>Pseudomonadati</taxon>
        <taxon>Pseudomonadota</taxon>
        <taxon>Alphaproteobacteria</taxon>
        <taxon>Hyphomicrobiales</taxon>
        <taxon>Xanthobacteraceae</taxon>
        <taxon>Ancylobacter</taxon>
    </lineage>
</organism>